<dbReference type="EMBL" id="KU738900">
    <property type="protein sequence ID" value="AMN15834.1"/>
    <property type="molecule type" value="Genomic_DNA"/>
</dbReference>
<dbReference type="InterPro" id="IPR009365">
    <property type="entry name" value="Nucleo_LEF-12"/>
</dbReference>
<dbReference type="EMBL" id="KU738901">
    <property type="protein sequence ID" value="AMN15972.1"/>
    <property type="molecule type" value="Genomic_DNA"/>
</dbReference>
<evidence type="ECO:0000313" key="9">
    <source>
        <dbReference type="EMBL" id="AMN16386.1"/>
    </source>
</evidence>
<sequence>MSKPSTTINSASTITVLDNEEYSTRLKSIKTIVDIAKEAIEDMVKYNELERDDADSLSVADATAAWVCGRVANNNYVTMRIQCSKANFDGHSRALDRLHFDQSYEQLLLSNSEWQYFIYTKYTIPMLNLIVVKRTDVSLLLSNPCLQLAYLINVRTGQIETRDCDCLRVPNNRHGYVEMKFDEDYVCDERDQHCRSLLLQEDLIEQPYDHGIVKVECEHITRL</sequence>
<evidence type="ECO:0000313" key="5">
    <source>
        <dbReference type="EMBL" id="AMN15834.1"/>
    </source>
</evidence>
<reference evidence="1" key="1">
    <citation type="journal article" date="2015" name="Genome Announc.">
        <title>Complete Genome Sequences of Helicoverpa armigera Single Nucleopolyhedrovirus Strains AC53 and H25EA1 from Australia.</title>
        <authorList>
            <person name="Noune C."/>
            <person name="Hauxwell C."/>
        </authorList>
    </citation>
    <scope>NUCLEOTIDE SEQUENCE</scope>
    <source>
        <strain evidence="1">AC53</strain>
    </source>
</reference>
<dbReference type="EMBL" id="KU738902">
    <property type="protein sequence ID" value="AMN16110.1"/>
    <property type="molecule type" value="Genomic_DNA"/>
</dbReference>
<name>A0A075TYZ7_9ABAC</name>
<evidence type="ECO:0000313" key="1">
    <source>
        <dbReference type="EMBL" id="AIG63078.1"/>
    </source>
</evidence>
<dbReference type="EMBL" id="KJ909666">
    <property type="protein sequence ID" value="AIG63078.1"/>
    <property type="molecule type" value="Genomic_DNA"/>
</dbReference>
<evidence type="ECO:0000313" key="3">
    <source>
        <dbReference type="EMBL" id="AMN15558.1"/>
    </source>
</evidence>
<reference evidence="1" key="3">
    <citation type="submission" date="2016-08" db="EMBL/GenBank/DDBJ databases">
        <authorList>
            <person name="Seilhamer J.J."/>
        </authorList>
    </citation>
    <scope>NUCLEOTIDE SEQUENCE</scope>
    <source>
        <strain evidence="1">AC53</strain>
        <strain evidence="7">AC53T4.1</strain>
        <strain evidence="8">AC53T4.2</strain>
    </source>
</reference>
<accession>A0A075TYZ7</accession>
<evidence type="ECO:0000313" key="2">
    <source>
        <dbReference type="EMBL" id="AMN15420.1"/>
    </source>
</evidence>
<gene>
    <name evidence="1" type="ORF">HaSNPV-AC53_036</name>
</gene>
<dbReference type="Pfam" id="PF06256">
    <property type="entry name" value="Nucleo_LEF-12"/>
    <property type="match status" value="1"/>
</dbReference>
<evidence type="ECO:0000313" key="7">
    <source>
        <dbReference type="EMBL" id="AMN16110.1"/>
    </source>
</evidence>
<dbReference type="EMBL" id="KU738904">
    <property type="protein sequence ID" value="AMN16386.1"/>
    <property type="molecule type" value="Genomic_DNA"/>
</dbReference>
<dbReference type="EMBL" id="KU738898">
    <property type="protein sequence ID" value="AMN15558.1"/>
    <property type="molecule type" value="Genomic_DNA"/>
</dbReference>
<dbReference type="EMBL" id="KU738899">
    <property type="protein sequence ID" value="AMN15696.1"/>
    <property type="molecule type" value="Genomic_DNA"/>
</dbReference>
<protein>
    <submittedName>
        <fullName evidence="1">ORF36</fullName>
    </submittedName>
</protein>
<evidence type="ECO:0000313" key="8">
    <source>
        <dbReference type="EMBL" id="AMN16248.1"/>
    </source>
</evidence>
<organism evidence="1">
    <name type="scientific">Helicoverpa SNPV AC53</name>
    <dbReference type="NCBI Taxonomy" id="1569367"/>
    <lineage>
        <taxon>Viruses</taxon>
        <taxon>Viruses incertae sedis</taxon>
        <taxon>Naldaviricetes</taxon>
        <taxon>Lefavirales</taxon>
        <taxon>Baculoviridae</taxon>
        <taxon>Alphabaculovirus</taxon>
        <taxon>Alphabaculovirus helarmigerae</taxon>
    </lineage>
</organism>
<reference evidence="2" key="2">
    <citation type="journal article" date="2016" name="Genome Announc.">
        <title>Complete Genome Sequences of Seven Helicoverpa armigera SNPV-AC53-Derived Strains.</title>
        <authorList>
            <person name="Noune C."/>
            <person name="Hauxwell C."/>
        </authorList>
    </citation>
    <scope>NUCLEOTIDE SEQUENCE</scope>
    <source>
        <strain evidence="2">AC53C3</strain>
        <strain evidence="3">AC53C5</strain>
        <strain evidence="4">AC53C6</strain>
        <strain evidence="5">AC53C9</strain>
        <strain evidence="6">AC53T2</strain>
        <strain evidence="9">AC53T5</strain>
    </source>
</reference>
<evidence type="ECO:0000313" key="4">
    <source>
        <dbReference type="EMBL" id="AMN15696.1"/>
    </source>
</evidence>
<dbReference type="EMBL" id="KU738897">
    <property type="protein sequence ID" value="AMN15420.1"/>
    <property type="molecule type" value="Genomic_DNA"/>
</dbReference>
<proteinExistence type="predicted"/>
<dbReference type="EMBL" id="KU738903">
    <property type="protein sequence ID" value="AMN16248.1"/>
    <property type="molecule type" value="Genomic_DNA"/>
</dbReference>
<evidence type="ECO:0000313" key="6">
    <source>
        <dbReference type="EMBL" id="AMN15972.1"/>
    </source>
</evidence>